<dbReference type="InterPro" id="IPR051261">
    <property type="entry name" value="NLR"/>
</dbReference>
<keyword evidence="4" id="KW-1185">Reference proteome</keyword>
<evidence type="ECO:0000256" key="2">
    <source>
        <dbReference type="ARBA" id="ARBA00022737"/>
    </source>
</evidence>
<evidence type="ECO:0000313" key="4">
    <source>
        <dbReference type="Proteomes" id="UP001314229"/>
    </source>
</evidence>
<sequence length="57" mass="6160">LEDSSSSETSCAPLASALKSNPSQLRVLNLRNSKLQDSDVELLSDLLKSPDCILEDL</sequence>
<protein>
    <submittedName>
        <fullName evidence="3">NACHT, LRR and PYD domains-containing protein 14-like, partial</fullName>
    </submittedName>
</protein>
<dbReference type="Gene3D" id="3.80.10.10">
    <property type="entry name" value="Ribonuclease Inhibitor"/>
    <property type="match status" value="1"/>
</dbReference>
<feature type="non-terminal residue" evidence="3">
    <location>
        <position position="1"/>
    </location>
</feature>
<keyword evidence="1" id="KW-0433">Leucine-rich repeat</keyword>
<dbReference type="Proteomes" id="UP001314229">
    <property type="component" value="Unassembled WGS sequence"/>
</dbReference>
<dbReference type="InterPro" id="IPR032675">
    <property type="entry name" value="LRR_dom_sf"/>
</dbReference>
<dbReference type="AlphaFoldDB" id="A0AAV1QMI1"/>
<feature type="non-terminal residue" evidence="3">
    <location>
        <position position="57"/>
    </location>
</feature>
<keyword evidence="2" id="KW-0677">Repeat</keyword>
<organism evidence="3 4">
    <name type="scientific">Scomber scombrus</name>
    <name type="common">Atlantic mackerel</name>
    <name type="synonym">Scomber vernalis</name>
    <dbReference type="NCBI Taxonomy" id="13677"/>
    <lineage>
        <taxon>Eukaryota</taxon>
        <taxon>Metazoa</taxon>
        <taxon>Chordata</taxon>
        <taxon>Craniata</taxon>
        <taxon>Vertebrata</taxon>
        <taxon>Euteleostomi</taxon>
        <taxon>Actinopterygii</taxon>
        <taxon>Neopterygii</taxon>
        <taxon>Teleostei</taxon>
        <taxon>Neoteleostei</taxon>
        <taxon>Acanthomorphata</taxon>
        <taxon>Pelagiaria</taxon>
        <taxon>Scombriformes</taxon>
        <taxon>Scombridae</taxon>
        <taxon>Scomber</taxon>
    </lineage>
</organism>
<accession>A0AAV1QMI1</accession>
<dbReference type="EMBL" id="CAWUFR010001715">
    <property type="protein sequence ID" value="CAK6984260.1"/>
    <property type="molecule type" value="Genomic_DNA"/>
</dbReference>
<dbReference type="PANTHER" id="PTHR24106">
    <property type="entry name" value="NACHT, LRR AND CARD DOMAINS-CONTAINING"/>
    <property type="match status" value="1"/>
</dbReference>
<comment type="caution">
    <text evidence="3">The sequence shown here is derived from an EMBL/GenBank/DDBJ whole genome shotgun (WGS) entry which is preliminary data.</text>
</comment>
<evidence type="ECO:0000313" key="3">
    <source>
        <dbReference type="EMBL" id="CAK6984260.1"/>
    </source>
</evidence>
<name>A0AAV1QMI1_SCOSC</name>
<proteinExistence type="predicted"/>
<evidence type="ECO:0000256" key="1">
    <source>
        <dbReference type="ARBA" id="ARBA00022614"/>
    </source>
</evidence>
<reference evidence="3 4" key="1">
    <citation type="submission" date="2024-01" db="EMBL/GenBank/DDBJ databases">
        <authorList>
            <person name="Alioto T."/>
            <person name="Alioto T."/>
            <person name="Gomez Garrido J."/>
        </authorList>
    </citation>
    <scope>NUCLEOTIDE SEQUENCE [LARGE SCALE GENOMIC DNA]</scope>
</reference>
<gene>
    <name evidence="3" type="ORF">FSCOSCO3_A033442</name>
</gene>
<dbReference type="SUPFAM" id="SSF52047">
    <property type="entry name" value="RNI-like"/>
    <property type="match status" value="1"/>
</dbReference>